<dbReference type="Gene3D" id="3.40.309.10">
    <property type="entry name" value="Aldehyde Dehydrogenase, Chain A, domain 2"/>
    <property type="match status" value="1"/>
</dbReference>
<keyword evidence="1" id="KW-0560">Oxidoreductase</keyword>
<evidence type="ECO:0000313" key="3">
    <source>
        <dbReference type="EMBL" id="GAA1964706.1"/>
    </source>
</evidence>
<gene>
    <name evidence="3" type="ORF">GCM10009754_40800</name>
</gene>
<proteinExistence type="predicted"/>
<dbReference type="InterPro" id="IPR016162">
    <property type="entry name" value="Ald_DH_N"/>
</dbReference>
<dbReference type="InterPro" id="IPR047110">
    <property type="entry name" value="GABD/Sad-like"/>
</dbReference>
<evidence type="ECO:0000256" key="1">
    <source>
        <dbReference type="ARBA" id="ARBA00023002"/>
    </source>
</evidence>
<dbReference type="InterPro" id="IPR015590">
    <property type="entry name" value="Aldehyde_DH_dom"/>
</dbReference>
<dbReference type="EMBL" id="BAAANN010000015">
    <property type="protein sequence ID" value="GAA1964706.1"/>
    <property type="molecule type" value="Genomic_DNA"/>
</dbReference>
<accession>A0ABN2R7H0</accession>
<reference evidence="3 4" key="1">
    <citation type="journal article" date="2019" name="Int. J. Syst. Evol. Microbiol.">
        <title>The Global Catalogue of Microorganisms (GCM) 10K type strain sequencing project: providing services to taxonomists for standard genome sequencing and annotation.</title>
        <authorList>
            <consortium name="The Broad Institute Genomics Platform"/>
            <consortium name="The Broad Institute Genome Sequencing Center for Infectious Disease"/>
            <person name="Wu L."/>
            <person name="Ma J."/>
        </authorList>
    </citation>
    <scope>NUCLEOTIDE SEQUENCE [LARGE SCALE GENOMIC DNA]</scope>
    <source>
        <strain evidence="3 4">JCM 14545</strain>
    </source>
</reference>
<dbReference type="InterPro" id="IPR016161">
    <property type="entry name" value="Ald_DH/histidinol_DH"/>
</dbReference>
<dbReference type="Proteomes" id="UP001501116">
    <property type="component" value="Unassembled WGS sequence"/>
</dbReference>
<dbReference type="PROSITE" id="PS00070">
    <property type="entry name" value="ALDEHYDE_DEHYDR_CYS"/>
    <property type="match status" value="1"/>
</dbReference>
<evidence type="ECO:0000313" key="4">
    <source>
        <dbReference type="Proteomes" id="UP001501116"/>
    </source>
</evidence>
<dbReference type="Pfam" id="PF00171">
    <property type="entry name" value="Aldedh"/>
    <property type="match status" value="1"/>
</dbReference>
<name>A0ABN2R7H0_9PSEU</name>
<organism evidence="3 4">
    <name type="scientific">Amycolatopsis minnesotensis</name>
    <dbReference type="NCBI Taxonomy" id="337894"/>
    <lineage>
        <taxon>Bacteria</taxon>
        <taxon>Bacillati</taxon>
        <taxon>Actinomycetota</taxon>
        <taxon>Actinomycetes</taxon>
        <taxon>Pseudonocardiales</taxon>
        <taxon>Pseudonocardiaceae</taxon>
        <taxon>Amycolatopsis</taxon>
    </lineage>
</organism>
<feature type="domain" description="Aldehyde dehydrogenase" evidence="2">
    <location>
        <begin position="3"/>
        <end position="448"/>
    </location>
</feature>
<dbReference type="RefSeq" id="WP_344420838.1">
    <property type="nucleotide sequence ID" value="NZ_BAAANN010000015.1"/>
</dbReference>
<dbReference type="SUPFAM" id="SSF53720">
    <property type="entry name" value="ALDH-like"/>
    <property type="match status" value="1"/>
</dbReference>
<keyword evidence="4" id="KW-1185">Reference proteome</keyword>
<dbReference type="PANTHER" id="PTHR43217">
    <property type="entry name" value="SUCCINATE SEMIALDEHYDE DEHYDROGENASE [NAD(P)+] SAD"/>
    <property type="match status" value="1"/>
</dbReference>
<dbReference type="PANTHER" id="PTHR43217:SF1">
    <property type="entry name" value="SUCCINATE SEMIALDEHYDE DEHYDROGENASE [NAD(P)+] SAD"/>
    <property type="match status" value="1"/>
</dbReference>
<dbReference type="InterPro" id="IPR016163">
    <property type="entry name" value="Ald_DH_C"/>
</dbReference>
<sequence length="458" mass="48649">MTVTTVNPATGAEIARYESTVDTDTVLDDAVASVRRRRREPPSVREDRLRLMAARLRTGSPRFALAITTEMGKPLGQAHAEIEKCALACEYYADHIAELSAPRPVHVAPDTGYVQILPLGVVLAVMPWNYPFWQVFRATIPAIALGGAVVLKHADNVTGSALLVQELFDDVFGHGVLTTVVLPPERIGPLIDDPRIAAVAFTGSNRVGALIGARAGAAAKKSVLELGGSDPFVVLADADVEAAARAAVRSRFLNTGQSCIAAKRLIVERPVRAEFVDHVLAELDGLVLGDPTAPATDLGPMARIDLRDELRRQLDATLADGARLLFGGRPDERPGAWFPPALVEVDGGASTAFTEETFGPLGALIAVSSAAEAIGVANDSRYGLSCSLWTRDIPRALALTTEIETGSVFVNRISESDPRLPVGGVKASGHGRELGRYGALEFANIQTVRTSATTRETT</sequence>
<comment type="caution">
    <text evidence="3">The sequence shown here is derived from an EMBL/GenBank/DDBJ whole genome shotgun (WGS) entry which is preliminary data.</text>
</comment>
<dbReference type="InterPro" id="IPR016160">
    <property type="entry name" value="Ald_DH_CS_CYS"/>
</dbReference>
<protein>
    <submittedName>
        <fullName evidence="3">NAD-dependent succinate-semialdehyde dehydrogenase</fullName>
    </submittedName>
</protein>
<dbReference type="Gene3D" id="3.40.605.10">
    <property type="entry name" value="Aldehyde Dehydrogenase, Chain A, domain 1"/>
    <property type="match status" value="1"/>
</dbReference>
<evidence type="ECO:0000259" key="2">
    <source>
        <dbReference type="Pfam" id="PF00171"/>
    </source>
</evidence>